<keyword evidence="2" id="KW-1185">Reference proteome</keyword>
<accession>A0ABP5ADM7</accession>
<organism evidence="1 2">
    <name type="scientific">Nocardioides lentus</name>
    <dbReference type="NCBI Taxonomy" id="338077"/>
    <lineage>
        <taxon>Bacteria</taxon>
        <taxon>Bacillati</taxon>
        <taxon>Actinomycetota</taxon>
        <taxon>Actinomycetes</taxon>
        <taxon>Propionibacteriales</taxon>
        <taxon>Nocardioidaceae</taxon>
        <taxon>Nocardioides</taxon>
    </lineage>
</organism>
<proteinExistence type="predicted"/>
<protein>
    <submittedName>
        <fullName evidence="1">Uncharacterized protein</fullName>
    </submittedName>
</protein>
<evidence type="ECO:0000313" key="2">
    <source>
        <dbReference type="Proteomes" id="UP001501612"/>
    </source>
</evidence>
<dbReference type="Proteomes" id="UP001501612">
    <property type="component" value="Unassembled WGS sequence"/>
</dbReference>
<evidence type="ECO:0000313" key="1">
    <source>
        <dbReference type="EMBL" id="GAA1911246.1"/>
    </source>
</evidence>
<sequence length="50" mass="5829">MPAILLEWRRVETTRGAHWEGLVAYARGGGEHPWALELRWVRASYLRPGR</sequence>
<name>A0ABP5ADM7_9ACTN</name>
<dbReference type="EMBL" id="BAAAMY010000002">
    <property type="protein sequence ID" value="GAA1911246.1"/>
    <property type="molecule type" value="Genomic_DNA"/>
</dbReference>
<comment type="caution">
    <text evidence="1">The sequence shown here is derived from an EMBL/GenBank/DDBJ whole genome shotgun (WGS) entry which is preliminary data.</text>
</comment>
<reference evidence="2" key="1">
    <citation type="journal article" date="2019" name="Int. J. Syst. Evol. Microbiol.">
        <title>The Global Catalogue of Microorganisms (GCM) 10K type strain sequencing project: providing services to taxonomists for standard genome sequencing and annotation.</title>
        <authorList>
            <consortium name="The Broad Institute Genomics Platform"/>
            <consortium name="The Broad Institute Genome Sequencing Center for Infectious Disease"/>
            <person name="Wu L."/>
            <person name="Ma J."/>
        </authorList>
    </citation>
    <scope>NUCLEOTIDE SEQUENCE [LARGE SCALE GENOMIC DNA]</scope>
    <source>
        <strain evidence="2">JCM 14046</strain>
    </source>
</reference>
<gene>
    <name evidence="1" type="ORF">GCM10009737_10830</name>
</gene>